<keyword evidence="1" id="KW-0472">Membrane</keyword>
<dbReference type="RefSeq" id="WP_312875077.1">
    <property type="nucleotide sequence ID" value="NZ_JACHMN010000001.1"/>
</dbReference>
<accession>A0A841BKF1</accession>
<dbReference type="EMBL" id="JACHMN010000001">
    <property type="protein sequence ID" value="MBB5867290.1"/>
    <property type="molecule type" value="Genomic_DNA"/>
</dbReference>
<dbReference type="Pfam" id="PF12146">
    <property type="entry name" value="Hydrolase_4"/>
    <property type="match status" value="1"/>
</dbReference>
<keyword evidence="1" id="KW-1133">Transmembrane helix</keyword>
<comment type="caution">
    <text evidence="3">The sequence shown here is derived from an EMBL/GenBank/DDBJ whole genome shotgun (WGS) entry which is preliminary data.</text>
</comment>
<dbReference type="SUPFAM" id="SSF53474">
    <property type="entry name" value="alpha/beta-Hydrolases"/>
    <property type="match status" value="1"/>
</dbReference>
<evidence type="ECO:0000259" key="2">
    <source>
        <dbReference type="Pfam" id="PF12146"/>
    </source>
</evidence>
<sequence>MSRLSVLVRPALATVVCLALVLVLLWLLQRKLIYFPDTAPVPPVGPGGADVTLTTADGLRLGAWLLAPQDTDRRLGVLVANGNGGDRAGRLPLARELAGRGFTVLLFDYRGYGGNPGSPSESGLALDAAAAYRHLADLVGADRVILYGESLGAAVATRLAVEHPPAALVLRSPFAGLAEVAGRHYPFLPVGLLLRDRYPVADLIGRVTAPTLVVYGTADATVPPEQSRTVADRAGGPVTVLAVDGADHNDASLLSGTELIGAIVALAERATSEPED</sequence>
<dbReference type="InterPro" id="IPR022742">
    <property type="entry name" value="Hydrolase_4"/>
</dbReference>
<dbReference type="PANTHER" id="PTHR12277:SF79">
    <property type="entry name" value="XAA-PRO DIPEPTIDYL-PEPTIDASE-RELATED"/>
    <property type="match status" value="1"/>
</dbReference>
<name>A0A841BKF1_9ACTN</name>
<feature type="transmembrane region" description="Helical" evidence="1">
    <location>
        <begin position="6"/>
        <end position="28"/>
    </location>
</feature>
<dbReference type="AlphaFoldDB" id="A0A841BKF1"/>
<evidence type="ECO:0000256" key="1">
    <source>
        <dbReference type="SAM" id="Phobius"/>
    </source>
</evidence>
<evidence type="ECO:0000313" key="3">
    <source>
        <dbReference type="EMBL" id="MBB5867290.1"/>
    </source>
</evidence>
<organism evidence="3 4">
    <name type="scientific">Allocatelliglobosispora scoriae</name>
    <dbReference type="NCBI Taxonomy" id="643052"/>
    <lineage>
        <taxon>Bacteria</taxon>
        <taxon>Bacillati</taxon>
        <taxon>Actinomycetota</taxon>
        <taxon>Actinomycetes</taxon>
        <taxon>Micromonosporales</taxon>
        <taxon>Micromonosporaceae</taxon>
        <taxon>Allocatelliglobosispora</taxon>
    </lineage>
</organism>
<gene>
    <name evidence="3" type="ORF">F4553_000669</name>
</gene>
<keyword evidence="1" id="KW-0812">Transmembrane</keyword>
<dbReference type="InterPro" id="IPR029058">
    <property type="entry name" value="AB_hydrolase_fold"/>
</dbReference>
<keyword evidence="4" id="KW-1185">Reference proteome</keyword>
<dbReference type="Proteomes" id="UP000587527">
    <property type="component" value="Unassembled WGS sequence"/>
</dbReference>
<protein>
    <submittedName>
        <fullName evidence="3">Fermentation-respiration switch protein FrsA (DUF1100 family)</fullName>
    </submittedName>
</protein>
<reference evidence="3 4" key="1">
    <citation type="submission" date="2020-08" db="EMBL/GenBank/DDBJ databases">
        <title>Sequencing the genomes of 1000 actinobacteria strains.</title>
        <authorList>
            <person name="Klenk H.-P."/>
        </authorList>
    </citation>
    <scope>NUCLEOTIDE SEQUENCE [LARGE SCALE GENOMIC DNA]</scope>
    <source>
        <strain evidence="3 4">DSM 45362</strain>
    </source>
</reference>
<dbReference type="Gene3D" id="3.40.50.1820">
    <property type="entry name" value="alpha/beta hydrolase"/>
    <property type="match status" value="1"/>
</dbReference>
<feature type="domain" description="Serine aminopeptidase S33" evidence="2">
    <location>
        <begin position="78"/>
        <end position="179"/>
    </location>
</feature>
<evidence type="ECO:0000313" key="4">
    <source>
        <dbReference type="Proteomes" id="UP000587527"/>
    </source>
</evidence>
<proteinExistence type="predicted"/>
<dbReference type="PANTHER" id="PTHR12277">
    <property type="entry name" value="ALPHA/BETA HYDROLASE DOMAIN-CONTAINING PROTEIN"/>
    <property type="match status" value="1"/>
</dbReference>